<evidence type="ECO:0000256" key="2">
    <source>
        <dbReference type="SAM" id="MobiDB-lite"/>
    </source>
</evidence>
<dbReference type="SUPFAM" id="SSF55271">
    <property type="entry name" value="DNA repair protein MutS, domain I"/>
    <property type="match status" value="1"/>
</dbReference>
<keyword evidence="4" id="KW-0489">Methyltransferase</keyword>
<evidence type="ECO:0000256" key="1">
    <source>
        <dbReference type="SAM" id="Coils"/>
    </source>
</evidence>
<sequence length="3000" mass="339685">MNYLDVAARLYRYSFKDTLLIHAQRPDATACAELEVWNKKMNRWVNRGAKGIALLDDASPRAKLRYVFDIADTHLVQGGRTPILWRIDDSEHQQMILDHLADTYALTQTDSMNAALMELAQQLTAENLEEAMDGLEYEVTDTFLEGLDEDNLRVRFRELMTNSIFYTLSRRCEQEPLEMLDDEDFIRIVDFNQLPVLTFLGNAVSEQCEAVLRDIGREMQKIYRKEVTEHLAKTADSLYNTSTDFNTLKRETETNITEGGKPYGTDLSPQGGLPVSEPDRTGRADEHWEVRDAAQDLSEGKQEELVSEYADERQAESASGADRRAGGEPDGRTDREPEREVSGSEQGNRTDGMGGTSEQSDRDGGRDRAEGIGVQLTADTTEQDLSEAEEEIASAFSLPSLPTVEQQIRTIEAPMQAQYADEITIPAEVVDEILRTGSNRSKSQLRLIYNFMTEQTPEEYTAFVKKEYGEGGKGFEIGGTKYAVWFDELGMQIAVGDTVRNDPKNKAFLSWRDVSGRIHQLLQQGEYAPKSVLDAARGNALHEHAEALSYMERDMAEGVAEMVFADTSIFSGGYPELTERLAKLIDQPEFLADLNERLLGLAEAYAEDKSVMRMPFYRPDKVSEQFQKFALPFQPYRAREGFQWNEQEVFITEDEINAFLAGGGPYSDGRLATYSFFLTHTEKAERAAFLKDRYGVGGSSHALSRADNSHASYDGRGLELARGIYGKPDALVKLNWNQAAERVAKLIDQSLYLKPADYSRMPSYEREQMANRVIGFYHRLPDEVERPFKRELLNEDARKKLPTMLADPEQAVELLEKMDAALLSVPLDSPEYAEKSKTLAELHQYVEGTYTIFPEKKKAVEISVSETGQISLFDIWAQGQESKEHSTTAVVEEPQKQAAKYSRNVGDYLYLEDDRLYKIERVTDSLIYLKDMERPAWAARVLRPNQYDAELAKNPLNDYLLAGQESALKDSRCVYKECLYSMLDAVQQSEIYPYLRDRDVDADEAEKELRNKIDELLEQNAKTAPLYLEASQNWENFKDWLVEDIFQRTYQDVITDRRDAVALYQDSKDAPQWVRGIMVPYAAEEKAVEPTLQPLPLDAVNEYNALKERYPDALVGYEQYGNFEFYGEDAKRVSELLGSKLLEKETALGKVEVSGFPREQWASQAMKLWKQGESVYLSGQQEDGTHAQTKYFRREEYLPVNTIIELDDREFRVDSVNFEQGTVSLQDMTLAKEARYPIFRTEPLEYIRHLYEQADVPMKEAIETTVFTALHNAGVAYEDFSPEQMDVIYSVAESGGELEELLNPDFSPEQMQLIADVQTRTDAIHRSAADDAVKPLTSKPMTPEEVNHARRQHNLPLDSGVETEQPVQPKQEPMNFRITDDDLGAGGAKTKFKANIEAIRLLQTLDAEQRQATAEEQEVLSRYVGWGGIPQAFDEKNADWAKEYAELKSLLPADEYSEARASTLNAFYTSPTVIKAMYEALSNMGLSKGNVLEPSCGVGNFMGLVPESMENIKMYGVELDNVSGRIAQQLYQKNKIAVQGFETMQFPDSFFDCVVGNVPFGNYKVPDKRYDRHNFLIHDYFIAKSLDLVRPGGVVAVVTSSGTMDKKDSSVREYLANRADLVGAIRLPNNAFQRNANTSVVADILFLQKRDRAAVERAEWVDLGTTPEGYPINQYFAQHPEMVLGEITTESTQYGKQETTVKPIEGADLAQQLKAAVENIHAEITEPEITDDELDQNVEPLPADPNVKNFSYTNVDGQVYYRENSYMNKVDLPAVTAERVLGMIALRETTQKLLDCQLHDGTDAEVELLQGKLKDKYKRFTAQYGLINSTANKRAFRQDSSYCLLASLEILDEDKNLKRLADIFTKRTIRKPEPVTSVDTPSEALALSIGEKAKVDVPFMAELCGKTEQEVTEELAGVIFRNPVTQAWVTADEYLSGNVREKLATAETFAANHPEYQVNVEYLKRVQPKDLNASEIEVRLGANWIKAEYITDFMEQVFKTPSYYIGSSIKATYSEISGAWNISGKSLDRSNPRVTNTYGTMRVNGYRLLEDALNLRDTKIYDTIYEDGKERRVLNKKETMLAQQAQEAIRDAFKQWIFKDLDRREELCKVYNERFNAIRPREYDGSHIKFVGMTPEISLMPHQKNAVAHILYGNNTLLAHCVGAGKTFQMIAAGMESRRLGLAQKNLYVVPNHLTEQWGADFLRLYPNANVLVATKKDFEPSNRKKFCSRIATGDYDAIIIGHSQFERIPLSPERQKSMIERQIQDITFAIAEAKAEDDGKSFTVKQMEKTKKTLQAKLQKLNDQSRKDDVVTFEQLGVDRLFVDESHFYKNMFLYTKMRNIAGIAQTDAQKSSDMFAKCQYLDEITGGKGVTFATGTPVSNSMVELYTIMRYLQYDTLQKLHLGHFDSWAASFGETVTAIELSPEGTGYRAKTRFARFFNLPELISLFKESADVQTADMLNLPVPEAEYINEVLKPSETQQEMVSSFADRAERVRNENVDPRTDNMLKITNDGRKLALDQRLINDLLPDEPESKVNLCVENAYQVWEESTPDKSTQLIFCDLSTPKADGTFNVYDDVREKLVAKGIPREEIAFIHEANTETKKAELFAKVRSGQVRILLGSTPKLGAGTNIQDRLIALHHLDCPWKPSDLEQQEGRILRQGNRNQKVKIFRYVTENTFDSYMWQILENKQKFISQIMTSKSPVRACDDVDDTALTYAEIKALATGNPYIKEKMDLDIQVSKLKLMRANHTSQIYSLESDIARRYPAEITAAKERIAGLKTDLAVAKPLLEQDKEKFSITVEDRVYTDRKEAGSAILAACAAMKIAKTEGQIADLGGFAISSRFDAFAQTFKLTIKRQSSYTIELGSDPAGNIQRILNVLASIEKTLPQVERRLETLQQQLAEAKEEVQRPFPQEAELNEKSARLAELNALLDMDEKGDDAALGMDEEVTDSELPAPKREIERSADSVKRPSILAQLHEKQAERMAEPKTQKKKSHDMEL</sequence>
<dbReference type="Pfam" id="PF00271">
    <property type="entry name" value="Helicase_C"/>
    <property type="match status" value="1"/>
</dbReference>
<dbReference type="GO" id="GO:0032259">
    <property type="term" value="P:methylation"/>
    <property type="evidence" value="ECO:0007669"/>
    <property type="project" value="UniProtKB-KW"/>
</dbReference>
<feature type="compositionally biased region" description="Basic and acidic residues" evidence="2">
    <location>
        <begin position="2977"/>
        <end position="3000"/>
    </location>
</feature>
<dbReference type="InterPro" id="IPR001650">
    <property type="entry name" value="Helicase_C-like"/>
</dbReference>
<dbReference type="Pfam" id="PF01624">
    <property type="entry name" value="MutS_I"/>
    <property type="match status" value="1"/>
</dbReference>
<feature type="coiled-coil region" evidence="1">
    <location>
        <begin position="2880"/>
        <end position="2907"/>
    </location>
</feature>
<dbReference type="InterPro" id="IPR011639">
    <property type="entry name" value="MethylTrfase_TaqI-like_dom"/>
</dbReference>
<protein>
    <submittedName>
        <fullName evidence="4">DNA methylase</fullName>
    </submittedName>
</protein>
<dbReference type="SUPFAM" id="SSF53335">
    <property type="entry name" value="S-adenosyl-L-methionine-dependent methyltransferases"/>
    <property type="match status" value="1"/>
</dbReference>
<evidence type="ECO:0000313" key="4">
    <source>
        <dbReference type="EMBL" id="MSC67950.1"/>
    </source>
</evidence>
<feature type="domain" description="Helicase C-terminal" evidence="3">
    <location>
        <begin position="2539"/>
        <end position="2705"/>
    </location>
</feature>
<dbReference type="InterPro" id="IPR052933">
    <property type="entry name" value="DNA_Protect_Modify"/>
</dbReference>
<dbReference type="PROSITE" id="PS51194">
    <property type="entry name" value="HELICASE_CTER"/>
    <property type="match status" value="1"/>
</dbReference>
<dbReference type="GO" id="GO:0016787">
    <property type="term" value="F:hydrolase activity"/>
    <property type="evidence" value="ECO:0007669"/>
    <property type="project" value="InterPro"/>
</dbReference>
<dbReference type="PRINTS" id="PR00507">
    <property type="entry name" value="N12N6MTFRASE"/>
</dbReference>
<dbReference type="Pfam" id="PF04851">
    <property type="entry name" value="ResIII"/>
    <property type="match status" value="1"/>
</dbReference>
<feature type="compositionally biased region" description="Basic and acidic residues" evidence="2">
    <location>
        <begin position="359"/>
        <end position="368"/>
    </location>
</feature>
<dbReference type="Gene3D" id="3.40.50.300">
    <property type="entry name" value="P-loop containing nucleotide triphosphate hydrolases"/>
    <property type="match status" value="2"/>
</dbReference>
<dbReference type="Gene3D" id="3.40.1170.10">
    <property type="entry name" value="DNA repair protein MutS, domain I"/>
    <property type="match status" value="1"/>
</dbReference>
<dbReference type="GO" id="GO:0009007">
    <property type="term" value="F:site-specific DNA-methyltransferase (adenine-specific) activity"/>
    <property type="evidence" value="ECO:0007669"/>
    <property type="project" value="UniProtKB-EC"/>
</dbReference>
<dbReference type="InterPro" id="IPR007695">
    <property type="entry name" value="DNA_mismatch_repair_MutS-lik_N"/>
</dbReference>
<dbReference type="Pfam" id="PF07669">
    <property type="entry name" value="Eco57I"/>
    <property type="match status" value="1"/>
</dbReference>
<dbReference type="InterPro" id="IPR029063">
    <property type="entry name" value="SAM-dependent_MTases_sf"/>
</dbReference>
<dbReference type="GO" id="GO:0005524">
    <property type="term" value="F:ATP binding"/>
    <property type="evidence" value="ECO:0007669"/>
    <property type="project" value="InterPro"/>
</dbReference>
<evidence type="ECO:0000259" key="3">
    <source>
        <dbReference type="PROSITE" id="PS51194"/>
    </source>
</evidence>
<dbReference type="InterPro" id="IPR006935">
    <property type="entry name" value="Helicase/UvrB_N"/>
</dbReference>
<feature type="compositionally biased region" description="Basic and acidic residues" evidence="2">
    <location>
        <begin position="2956"/>
        <end position="2969"/>
    </location>
</feature>
<proteinExistence type="predicted"/>
<dbReference type="GO" id="GO:0006298">
    <property type="term" value="P:mismatch repair"/>
    <property type="evidence" value="ECO:0007669"/>
    <property type="project" value="InterPro"/>
</dbReference>
<reference evidence="4" key="1">
    <citation type="journal article" date="2019" name="Nat. Med.">
        <title>A library of human gut bacterial isolates paired with longitudinal multiomics data enables mechanistic microbiome research.</title>
        <authorList>
            <person name="Poyet M."/>
            <person name="Groussin M."/>
            <person name="Gibbons S.M."/>
            <person name="Avila-Pacheco J."/>
            <person name="Jiang X."/>
            <person name="Kearney S.M."/>
            <person name="Perrotta A.R."/>
            <person name="Berdy B."/>
            <person name="Zhao S."/>
            <person name="Lieberman T.D."/>
            <person name="Swanson P.K."/>
            <person name="Smith M."/>
            <person name="Roesemann S."/>
            <person name="Alexander J.E."/>
            <person name="Rich S.A."/>
            <person name="Livny J."/>
            <person name="Vlamakis H."/>
            <person name="Clish C."/>
            <person name="Bullock K."/>
            <person name="Deik A."/>
            <person name="Scott J."/>
            <person name="Pierce K.A."/>
            <person name="Xavier R.J."/>
            <person name="Alm E.J."/>
        </authorList>
    </citation>
    <scope>NUCLEOTIDE SEQUENCE</scope>
    <source>
        <strain evidence="4">BIOML-B7</strain>
    </source>
</reference>
<dbReference type="Gene3D" id="3.40.50.150">
    <property type="entry name" value="Vaccinia Virus protein VP39"/>
    <property type="match status" value="1"/>
</dbReference>
<dbReference type="InterPro" id="IPR027417">
    <property type="entry name" value="P-loop_NTPase"/>
</dbReference>
<name>A0A6G1ZWQ1_9FIRM</name>
<comment type="caution">
    <text evidence="4">The sequence shown here is derived from an EMBL/GenBank/DDBJ whole genome shotgun (WGS) entry which is preliminary data.</text>
</comment>
<dbReference type="PANTHER" id="PTHR41313:SF1">
    <property type="entry name" value="DNA METHYLASE ADENINE-SPECIFIC DOMAIN-CONTAINING PROTEIN"/>
    <property type="match status" value="1"/>
</dbReference>
<feature type="region of interest" description="Disordered" evidence="2">
    <location>
        <begin position="2945"/>
        <end position="3000"/>
    </location>
</feature>
<dbReference type="GO" id="GO:0030983">
    <property type="term" value="F:mismatched DNA binding"/>
    <property type="evidence" value="ECO:0007669"/>
    <property type="project" value="InterPro"/>
</dbReference>
<dbReference type="GO" id="GO:0006304">
    <property type="term" value="P:DNA modification"/>
    <property type="evidence" value="ECO:0007669"/>
    <property type="project" value="InterPro"/>
</dbReference>
<feature type="compositionally biased region" description="Basic and acidic residues" evidence="2">
    <location>
        <begin position="277"/>
        <end position="342"/>
    </location>
</feature>
<dbReference type="SUPFAM" id="SSF52540">
    <property type="entry name" value="P-loop containing nucleoside triphosphate hydrolases"/>
    <property type="match status" value="2"/>
</dbReference>
<dbReference type="InterPro" id="IPR016151">
    <property type="entry name" value="DNA_mismatch_repair_MutS_N"/>
</dbReference>
<gene>
    <name evidence="4" type="ORF">GKD79_03390</name>
</gene>
<keyword evidence="1" id="KW-0175">Coiled coil</keyword>
<organism evidence="4">
    <name type="scientific">Faecalibacterium prausnitzii</name>
    <dbReference type="NCBI Taxonomy" id="853"/>
    <lineage>
        <taxon>Bacteria</taxon>
        <taxon>Bacillati</taxon>
        <taxon>Bacillota</taxon>
        <taxon>Clostridia</taxon>
        <taxon>Eubacteriales</taxon>
        <taxon>Oscillospiraceae</taxon>
        <taxon>Faecalibacterium</taxon>
    </lineage>
</organism>
<keyword evidence="4" id="KW-0808">Transferase</keyword>
<dbReference type="EMBL" id="WKQG01000002">
    <property type="protein sequence ID" value="MSC67950.1"/>
    <property type="molecule type" value="Genomic_DNA"/>
</dbReference>
<accession>A0A6G1ZWQ1</accession>
<dbReference type="PANTHER" id="PTHR41313">
    <property type="entry name" value="ADENINE-SPECIFIC METHYLTRANSFERASE"/>
    <property type="match status" value="1"/>
</dbReference>
<dbReference type="InterPro" id="IPR014001">
    <property type="entry name" value="Helicase_ATP-bd"/>
</dbReference>
<dbReference type="SMART" id="SM00487">
    <property type="entry name" value="DEXDc"/>
    <property type="match status" value="1"/>
</dbReference>
<feature type="region of interest" description="Disordered" evidence="2">
    <location>
        <begin position="249"/>
        <end position="368"/>
    </location>
</feature>